<dbReference type="SUPFAM" id="SSF53098">
    <property type="entry name" value="Ribonuclease H-like"/>
    <property type="match status" value="1"/>
</dbReference>
<dbReference type="OrthoDB" id="568335at2"/>
<dbReference type="EMBL" id="SZQA01000115">
    <property type="protein sequence ID" value="TKK75772.1"/>
    <property type="molecule type" value="Genomic_DNA"/>
</dbReference>
<proteinExistence type="predicted"/>
<dbReference type="Pfam" id="PF13011">
    <property type="entry name" value="LZ_Tnp_IS481"/>
    <property type="match status" value="1"/>
</dbReference>
<protein>
    <submittedName>
        <fullName evidence="2">IS481 family transposase</fullName>
    </submittedName>
</protein>
<dbReference type="Gene3D" id="3.30.420.10">
    <property type="entry name" value="Ribonuclease H-like superfamily/Ribonuclease H"/>
    <property type="match status" value="1"/>
</dbReference>
<feature type="domain" description="Integrase catalytic" evidence="1">
    <location>
        <begin position="137"/>
        <end position="321"/>
    </location>
</feature>
<dbReference type="InterPro" id="IPR009057">
    <property type="entry name" value="Homeodomain-like_sf"/>
</dbReference>
<dbReference type="InterPro" id="IPR024967">
    <property type="entry name" value="DNA-bd_IS481-type"/>
</dbReference>
<dbReference type="PROSITE" id="PS50994">
    <property type="entry name" value="INTEGRASE"/>
    <property type="match status" value="1"/>
</dbReference>
<name>A0A4U3LK30_9ACTN</name>
<comment type="caution">
    <text evidence="2">The sequence shown here is derived from an EMBL/GenBank/DDBJ whole genome shotgun (WGS) entry which is preliminary data.</text>
</comment>
<dbReference type="SUPFAM" id="SSF46689">
    <property type="entry name" value="Homeodomain-like"/>
    <property type="match status" value="1"/>
</dbReference>
<accession>A0A4U3LK30</accession>
<dbReference type="GO" id="GO:0003676">
    <property type="term" value="F:nucleic acid binding"/>
    <property type="evidence" value="ECO:0007669"/>
    <property type="project" value="InterPro"/>
</dbReference>
<evidence type="ECO:0000313" key="2">
    <source>
        <dbReference type="EMBL" id="TKK75772.1"/>
    </source>
</evidence>
<dbReference type="PANTHER" id="PTHR35004">
    <property type="entry name" value="TRANSPOSASE RV3428C-RELATED"/>
    <property type="match status" value="1"/>
</dbReference>
<reference evidence="2 3" key="1">
    <citation type="submission" date="2019-04" db="EMBL/GenBank/DDBJ databases">
        <title>Herbidospora sp. NEAU-GS14.nov., a novel actinomycete isolated from soil.</title>
        <authorList>
            <person name="Han L."/>
        </authorList>
    </citation>
    <scope>NUCLEOTIDE SEQUENCE [LARGE SCALE GENOMIC DNA]</scope>
    <source>
        <strain evidence="2 3">NEAU-GS14</strain>
    </source>
</reference>
<dbReference type="InterPro" id="IPR036397">
    <property type="entry name" value="RNaseH_sf"/>
</dbReference>
<dbReference type="RefSeq" id="WP_137252015.1">
    <property type="nucleotide sequence ID" value="NZ_SZQA01000115.1"/>
</dbReference>
<dbReference type="GO" id="GO:0015074">
    <property type="term" value="P:DNA integration"/>
    <property type="evidence" value="ECO:0007669"/>
    <property type="project" value="InterPro"/>
</dbReference>
<gene>
    <name evidence="2" type="ORF">FDA94_38910</name>
</gene>
<dbReference type="InterPro" id="IPR047656">
    <property type="entry name" value="IS481-like_transpos"/>
</dbReference>
<dbReference type="InterPro" id="IPR012337">
    <property type="entry name" value="RNaseH-like_sf"/>
</dbReference>
<sequence>MAHANARLTIHGRMLLIERVRVHGRPVAHVAKELGISRQCGHRWVRRFDQEGWAGLHDRSSRPHRVANRTPPAIEQRVLTCRHELRNGPAAIAERTGVPERTVSRILRRHHIPHLADCDPLTGTPIRATRHTTRRYEHARPGDLIHLDVKKIGRIPDGGGHRAHGRSEHVRGRGIGYDYVHTAIDDHSRLAYAEILPDETGTTSAAFLHRAAAFFHAQGITRIHRVLTDNALAYRRSAAFAAVLASLGARHKLIKPHCPWQNGKAERFNRTLQTEWAYRQIFTSNTHRADALQPWMEHYNTRRRHSALDGHPPISRLSPTS</sequence>
<evidence type="ECO:0000313" key="3">
    <source>
        <dbReference type="Proteomes" id="UP000308705"/>
    </source>
</evidence>
<dbReference type="Pfam" id="PF13683">
    <property type="entry name" value="rve_3"/>
    <property type="match status" value="1"/>
</dbReference>
<dbReference type="InterPro" id="IPR001584">
    <property type="entry name" value="Integrase_cat-core"/>
</dbReference>
<organism evidence="2 3">
    <name type="scientific">Herbidospora galbida</name>
    <dbReference type="NCBI Taxonomy" id="2575442"/>
    <lineage>
        <taxon>Bacteria</taxon>
        <taxon>Bacillati</taxon>
        <taxon>Actinomycetota</taxon>
        <taxon>Actinomycetes</taxon>
        <taxon>Streptosporangiales</taxon>
        <taxon>Streptosporangiaceae</taxon>
        <taxon>Herbidospora</taxon>
    </lineage>
</organism>
<dbReference type="AlphaFoldDB" id="A0A4U3LK30"/>
<dbReference type="NCBIfam" id="NF033577">
    <property type="entry name" value="transpos_IS481"/>
    <property type="match status" value="1"/>
</dbReference>
<dbReference type="Proteomes" id="UP000308705">
    <property type="component" value="Unassembled WGS sequence"/>
</dbReference>
<keyword evidence="3" id="KW-1185">Reference proteome</keyword>
<dbReference type="PANTHER" id="PTHR35004:SF7">
    <property type="entry name" value="INTEGRASE PROTEIN"/>
    <property type="match status" value="1"/>
</dbReference>
<evidence type="ECO:0000259" key="1">
    <source>
        <dbReference type="PROSITE" id="PS50994"/>
    </source>
</evidence>